<comment type="subcellular location">
    <subcellularLocation>
        <location evidence="7">Cell inner membrane</location>
        <topology evidence="7">Peripheral membrane protein</topology>
    </subcellularLocation>
</comment>
<keyword evidence="10" id="KW-1185">Reference proteome</keyword>
<dbReference type="PROSITE" id="PS00211">
    <property type="entry name" value="ABC_TRANSPORTER_1"/>
    <property type="match status" value="1"/>
</dbReference>
<organism evidence="9 10">
    <name type="scientific">Trinickia dinghuensis</name>
    <dbReference type="NCBI Taxonomy" id="2291023"/>
    <lineage>
        <taxon>Bacteria</taxon>
        <taxon>Pseudomonadati</taxon>
        <taxon>Pseudomonadota</taxon>
        <taxon>Betaproteobacteria</taxon>
        <taxon>Burkholderiales</taxon>
        <taxon>Burkholderiaceae</taxon>
        <taxon>Trinickia</taxon>
    </lineage>
</organism>
<dbReference type="EC" id="7.6.2.9" evidence="7"/>
<comment type="catalytic activity">
    <reaction evidence="7">
        <text>a quaternary ammonium(out) + ATP + H2O = a quaternary ammonium(in) + ADP + phosphate + H(+)</text>
        <dbReference type="Rhea" id="RHEA:11036"/>
        <dbReference type="ChEBI" id="CHEBI:15377"/>
        <dbReference type="ChEBI" id="CHEBI:15378"/>
        <dbReference type="ChEBI" id="CHEBI:30616"/>
        <dbReference type="ChEBI" id="CHEBI:35267"/>
        <dbReference type="ChEBI" id="CHEBI:43474"/>
        <dbReference type="ChEBI" id="CHEBI:456216"/>
    </reaction>
</comment>
<dbReference type="GO" id="GO:0015418">
    <property type="term" value="F:ABC-type quaternary ammonium compound transporting activity"/>
    <property type="evidence" value="ECO:0007669"/>
    <property type="project" value="UniProtKB-EC"/>
</dbReference>
<proteinExistence type="inferred from homology"/>
<dbReference type="CDD" id="cd03294">
    <property type="entry name" value="ABC_Pro_Gly_Betaine"/>
    <property type="match status" value="1"/>
</dbReference>
<dbReference type="EMBL" id="QRGA01000001">
    <property type="protein sequence ID" value="RDV00492.1"/>
    <property type="molecule type" value="Genomic_DNA"/>
</dbReference>
<sequence length="274" mass="30120">MSGIEVKNVYKLFGTQESSKRALAMLRGGASKADVLEKTRCNVGLNDVSLSIESGQIFVIMGLSGSGKSTLVRHFNRLIDPTVGEILIDGKDVLKLSESGLRDLRRFGVSMVFQSFGLLPHQTVLSNAAYALVTRGEKKQAAHEKARQWLDKVGLGGYANHYPDELSGGMRQRVGLARALAADTDVLLMDEAFSALDPLIRCEMQDQLLGLQSTLKKTIVFITHDIDEALRIGNRIAILRDGRLIQCGTPDDILHRPADDYVSRFVERRSGTAH</sequence>
<dbReference type="GO" id="GO:0006970">
    <property type="term" value="P:response to osmotic stress"/>
    <property type="evidence" value="ECO:0007669"/>
    <property type="project" value="UniProtKB-ARBA"/>
</dbReference>
<evidence type="ECO:0000256" key="2">
    <source>
        <dbReference type="ARBA" id="ARBA00022448"/>
    </source>
</evidence>
<dbReference type="GO" id="GO:0005524">
    <property type="term" value="F:ATP binding"/>
    <property type="evidence" value="ECO:0007669"/>
    <property type="project" value="UniProtKB-UniRule"/>
</dbReference>
<dbReference type="InterPro" id="IPR003593">
    <property type="entry name" value="AAA+_ATPase"/>
</dbReference>
<dbReference type="OrthoDB" id="9802264at2"/>
<dbReference type="NCBIfam" id="TIGR01186">
    <property type="entry name" value="proV"/>
    <property type="match status" value="1"/>
</dbReference>
<evidence type="ECO:0000313" key="10">
    <source>
        <dbReference type="Proteomes" id="UP000256838"/>
    </source>
</evidence>
<dbReference type="GO" id="GO:0006865">
    <property type="term" value="P:amino acid transport"/>
    <property type="evidence" value="ECO:0007669"/>
    <property type="project" value="UniProtKB-UniRule"/>
</dbReference>
<dbReference type="SUPFAM" id="SSF52540">
    <property type="entry name" value="P-loop containing nucleoside triphosphate hydrolases"/>
    <property type="match status" value="1"/>
</dbReference>
<evidence type="ECO:0000256" key="7">
    <source>
        <dbReference type="RuleBase" id="RU369116"/>
    </source>
</evidence>
<evidence type="ECO:0000256" key="3">
    <source>
        <dbReference type="ARBA" id="ARBA00022475"/>
    </source>
</evidence>
<dbReference type="InterPro" id="IPR003439">
    <property type="entry name" value="ABC_transporter-like_ATP-bd"/>
</dbReference>
<feature type="domain" description="ABC transporter" evidence="8">
    <location>
        <begin position="30"/>
        <end position="266"/>
    </location>
</feature>
<dbReference type="Proteomes" id="UP000256838">
    <property type="component" value="Unassembled WGS sequence"/>
</dbReference>
<evidence type="ECO:0000259" key="8">
    <source>
        <dbReference type="PROSITE" id="PS50893"/>
    </source>
</evidence>
<dbReference type="InterPro" id="IPR027417">
    <property type="entry name" value="P-loop_NTPase"/>
</dbReference>
<keyword evidence="5 7" id="KW-0547">Nucleotide-binding</keyword>
<dbReference type="GO" id="GO:0031460">
    <property type="term" value="P:glycine betaine transport"/>
    <property type="evidence" value="ECO:0007669"/>
    <property type="project" value="InterPro"/>
</dbReference>
<dbReference type="GO" id="GO:0005886">
    <property type="term" value="C:plasma membrane"/>
    <property type="evidence" value="ECO:0007669"/>
    <property type="project" value="UniProtKB-SubCell"/>
</dbReference>
<protein>
    <recommendedName>
        <fullName evidence="7">Quaternary amine transport ATP-binding protein</fullName>
        <ecNumber evidence="7">7.6.2.9</ecNumber>
    </recommendedName>
</protein>
<evidence type="ECO:0000256" key="1">
    <source>
        <dbReference type="ARBA" id="ARBA00005417"/>
    </source>
</evidence>
<dbReference type="InterPro" id="IPR017871">
    <property type="entry name" value="ABC_transporter-like_CS"/>
</dbReference>
<comment type="similarity">
    <text evidence="1 7">Belongs to the ABC transporter superfamily.</text>
</comment>
<keyword evidence="4 7" id="KW-0472">Membrane</keyword>
<accession>A0A3D8K7D0</accession>
<dbReference type="PANTHER" id="PTHR43869:SF1">
    <property type="entry name" value="GLYCINE BETAINE_PROLINE BETAINE TRANSPORT SYSTEM ATP-BINDING PROTEIN PROV"/>
    <property type="match status" value="1"/>
</dbReference>
<dbReference type="Gene3D" id="3.40.50.300">
    <property type="entry name" value="P-loop containing nucleotide triphosphate hydrolases"/>
    <property type="match status" value="1"/>
</dbReference>
<name>A0A3D8K7D0_9BURK</name>
<dbReference type="RefSeq" id="WP_115531760.1">
    <property type="nucleotide sequence ID" value="NZ_QRGA01000001.1"/>
</dbReference>
<evidence type="ECO:0000256" key="5">
    <source>
        <dbReference type="ARBA" id="ARBA00022741"/>
    </source>
</evidence>
<keyword evidence="2 7" id="KW-0813">Transport</keyword>
<dbReference type="PROSITE" id="PS50893">
    <property type="entry name" value="ABC_TRANSPORTER_2"/>
    <property type="match status" value="1"/>
</dbReference>
<dbReference type="AlphaFoldDB" id="A0A3D8K7D0"/>
<dbReference type="SMART" id="SM00382">
    <property type="entry name" value="AAA"/>
    <property type="match status" value="1"/>
</dbReference>
<comment type="subunit">
    <text evidence="7">The complex is probably composed of two ATP-binding proteins, two transmembrane proteins and a solute-binding protein.</text>
</comment>
<evidence type="ECO:0000313" key="9">
    <source>
        <dbReference type="EMBL" id="RDV00492.1"/>
    </source>
</evidence>
<evidence type="ECO:0000256" key="6">
    <source>
        <dbReference type="ARBA" id="ARBA00022840"/>
    </source>
</evidence>
<dbReference type="InterPro" id="IPR051921">
    <property type="entry name" value="ABC_osmolyte_uptake_ATP-bind"/>
</dbReference>
<keyword evidence="3" id="KW-1003">Cell membrane</keyword>
<reference evidence="9 10" key="1">
    <citation type="submission" date="2018-08" db="EMBL/GenBank/DDBJ databases">
        <title>Paraburkholderia sp. DHOM06 isolated from forest soil.</title>
        <authorList>
            <person name="Gao Z.-H."/>
            <person name="Qiu L.-H."/>
        </authorList>
    </citation>
    <scope>NUCLEOTIDE SEQUENCE [LARGE SCALE GENOMIC DNA]</scope>
    <source>
        <strain evidence="9 10">DHOM06</strain>
    </source>
</reference>
<gene>
    <name evidence="9" type="ORF">DWV00_01525</name>
</gene>
<dbReference type="InterPro" id="IPR005892">
    <property type="entry name" value="Gly-betaine_transp_ATP-bd"/>
</dbReference>
<dbReference type="PANTHER" id="PTHR43869">
    <property type="entry name" value="GLYCINE BETAINE/PROLINE BETAINE TRANSPORT SYSTEM ATP-BINDING PROTEIN PROV"/>
    <property type="match status" value="1"/>
</dbReference>
<keyword evidence="6 7" id="KW-0067">ATP-binding</keyword>
<dbReference type="FunFam" id="3.40.50.300:FF:000201">
    <property type="entry name" value="Glycine betaine/L-proline ABC transporter ATP-binding protein"/>
    <property type="match status" value="1"/>
</dbReference>
<comment type="caution">
    <text evidence="9">The sequence shown here is derived from an EMBL/GenBank/DDBJ whole genome shotgun (WGS) entry which is preliminary data.</text>
</comment>
<dbReference type="Pfam" id="PF00005">
    <property type="entry name" value="ABC_tran"/>
    <property type="match status" value="1"/>
</dbReference>
<dbReference type="GO" id="GO:0016887">
    <property type="term" value="F:ATP hydrolysis activity"/>
    <property type="evidence" value="ECO:0007669"/>
    <property type="project" value="UniProtKB-UniRule"/>
</dbReference>
<evidence type="ECO:0000256" key="4">
    <source>
        <dbReference type="ARBA" id="ARBA00022519"/>
    </source>
</evidence>
<keyword evidence="4 7" id="KW-0997">Cell inner membrane</keyword>